<accession>A0A8S1PAM2</accession>
<dbReference type="OMA" id="FEVRNHI"/>
<organism evidence="2 3">
    <name type="scientific">Paramecium primaurelia</name>
    <dbReference type="NCBI Taxonomy" id="5886"/>
    <lineage>
        <taxon>Eukaryota</taxon>
        <taxon>Sar</taxon>
        <taxon>Alveolata</taxon>
        <taxon>Ciliophora</taxon>
        <taxon>Intramacronucleata</taxon>
        <taxon>Oligohymenophorea</taxon>
        <taxon>Peniculida</taxon>
        <taxon>Parameciidae</taxon>
        <taxon>Paramecium</taxon>
    </lineage>
</organism>
<name>A0A8S1PAM2_PARPR</name>
<comment type="caution">
    <text evidence="2">The sequence shown here is derived from an EMBL/GenBank/DDBJ whole genome shotgun (WGS) entry which is preliminary data.</text>
</comment>
<evidence type="ECO:0000313" key="2">
    <source>
        <dbReference type="EMBL" id="CAD8099944.1"/>
    </source>
</evidence>
<keyword evidence="3" id="KW-1185">Reference proteome</keyword>
<dbReference type="EMBL" id="CAJJDM010000114">
    <property type="protein sequence ID" value="CAD8099944.1"/>
    <property type="molecule type" value="Genomic_DNA"/>
</dbReference>
<gene>
    <name evidence="2" type="ORF">PPRIM_AZ9-3.1.T1110039</name>
</gene>
<evidence type="ECO:0000256" key="1">
    <source>
        <dbReference type="SAM" id="Coils"/>
    </source>
</evidence>
<sequence>MSTIQELITTLFNLIVSDDDVLPRNRFLKTNSLIEQLRIIIELIIHQQHQKQQQDYQALEKQLQKFEFEVRNHIRDEYLMQQNQEDLISRLEEMEKEKNELFSNTKQTIIKLKRENEELYQKVRQLSVENQQQKNLNEKLVIYQEKHKTNDHLTQESTKISQSKYSTLEHHNQKVIKLKTHPTPKKLHTETSVDISLIAAVNQKRLSQQLIKPNYFQKKGSITHNQYIKKKRQSCSFANQSLNFLTTSM</sequence>
<protein>
    <submittedName>
        <fullName evidence="2">Uncharacterized protein</fullName>
    </submittedName>
</protein>
<proteinExistence type="predicted"/>
<evidence type="ECO:0000313" key="3">
    <source>
        <dbReference type="Proteomes" id="UP000688137"/>
    </source>
</evidence>
<keyword evidence="1" id="KW-0175">Coiled coil</keyword>
<dbReference type="Proteomes" id="UP000688137">
    <property type="component" value="Unassembled WGS sequence"/>
</dbReference>
<feature type="coiled-coil region" evidence="1">
    <location>
        <begin position="49"/>
        <end position="146"/>
    </location>
</feature>
<reference evidence="2" key="1">
    <citation type="submission" date="2021-01" db="EMBL/GenBank/DDBJ databases">
        <authorList>
            <consortium name="Genoscope - CEA"/>
            <person name="William W."/>
        </authorList>
    </citation>
    <scope>NUCLEOTIDE SEQUENCE</scope>
</reference>
<dbReference type="AlphaFoldDB" id="A0A8S1PAM2"/>